<accession>A0A5P9NHX3</accession>
<keyword evidence="3" id="KW-0378">Hydrolase</keyword>
<dbReference type="InterPro" id="IPR000073">
    <property type="entry name" value="AB_hydrolase_1"/>
</dbReference>
<dbReference type="InterPro" id="IPR029058">
    <property type="entry name" value="AB_hydrolase_fold"/>
</dbReference>
<reference evidence="3 4" key="1">
    <citation type="submission" date="2019-02" db="EMBL/GenBank/DDBJ databases">
        <authorList>
            <person name="Li S.-H."/>
        </authorList>
    </citation>
    <scope>NUCLEOTIDE SEQUENCE [LARGE SCALE GENOMIC DNA]</scope>
    <source>
        <strain evidence="3 4">IMCC14385</strain>
    </source>
</reference>
<feature type="domain" description="AB hydrolase-1" evidence="2">
    <location>
        <begin position="35"/>
        <end position="215"/>
    </location>
</feature>
<dbReference type="Pfam" id="PF12697">
    <property type="entry name" value="Abhydrolase_6"/>
    <property type="match status" value="1"/>
</dbReference>
<dbReference type="SUPFAM" id="SSF53474">
    <property type="entry name" value="alpha/beta-Hydrolases"/>
    <property type="match status" value="1"/>
</dbReference>
<dbReference type="InterPro" id="IPR052897">
    <property type="entry name" value="Sec-Metab_Biosynth_Hydrolase"/>
</dbReference>
<dbReference type="PANTHER" id="PTHR37017">
    <property type="entry name" value="AB HYDROLASE-1 DOMAIN-CONTAINING PROTEIN-RELATED"/>
    <property type="match status" value="1"/>
</dbReference>
<dbReference type="AlphaFoldDB" id="A0A5P9NHX3"/>
<dbReference type="Gene3D" id="3.40.50.1820">
    <property type="entry name" value="alpha/beta hydrolase"/>
    <property type="match status" value="1"/>
</dbReference>
<keyword evidence="4" id="KW-1185">Reference proteome</keyword>
<name>A0A5P9NHX3_9GAMM</name>
<keyword evidence="1" id="KW-0732">Signal</keyword>
<evidence type="ECO:0000259" key="2">
    <source>
        <dbReference type="Pfam" id="PF12697"/>
    </source>
</evidence>
<dbReference type="Proteomes" id="UP000326287">
    <property type="component" value="Chromosome"/>
</dbReference>
<feature type="chain" id="PRO_5025035636" evidence="1">
    <location>
        <begin position="25"/>
        <end position="272"/>
    </location>
</feature>
<proteinExistence type="predicted"/>
<dbReference type="RefSeq" id="WP_152661232.1">
    <property type="nucleotide sequence ID" value="NZ_CP036422.1"/>
</dbReference>
<dbReference type="EMBL" id="CP036422">
    <property type="protein sequence ID" value="QFU75126.1"/>
    <property type="molecule type" value="Genomic_DNA"/>
</dbReference>
<evidence type="ECO:0000313" key="4">
    <source>
        <dbReference type="Proteomes" id="UP000326287"/>
    </source>
</evidence>
<evidence type="ECO:0000313" key="3">
    <source>
        <dbReference type="EMBL" id="QFU75126.1"/>
    </source>
</evidence>
<sequence length="272" mass="29438">MSLNASLLAFVILVISAAPNLSIAAEENSVSKPSFVFVHGTFQWGGQWNALSSLLQSEGLTVHSPSMTGLGEREHLLSKQVGLSTHIADISNYITWLDIQNVILVAHSYGGAVITGVADELGDRIAHVVYIDTVPLNHGENLLDAFGPEVKSIAQQSVEESGDGWLIAADALRDPAPTMRSHPWKTYTDRIDLTGVPPESGTIIVATENAETFGYMRQKEAPLRARKRGWNIFTIEGPHPLQESSPSKEEVAKVLIGVARELEQGSAEPLKL</sequence>
<dbReference type="OrthoDB" id="9773293at2"/>
<dbReference type="PANTHER" id="PTHR37017:SF11">
    <property type="entry name" value="ESTERASE_LIPASE_THIOESTERASE DOMAIN-CONTAINING PROTEIN"/>
    <property type="match status" value="1"/>
</dbReference>
<dbReference type="KEGG" id="halc:EY643_05385"/>
<dbReference type="GO" id="GO:0016787">
    <property type="term" value="F:hydrolase activity"/>
    <property type="evidence" value="ECO:0007669"/>
    <property type="project" value="UniProtKB-KW"/>
</dbReference>
<feature type="signal peptide" evidence="1">
    <location>
        <begin position="1"/>
        <end position="24"/>
    </location>
</feature>
<protein>
    <submittedName>
        <fullName evidence="3">Alpha/beta hydrolase</fullName>
    </submittedName>
</protein>
<organism evidence="3 4">
    <name type="scientific">Halioglobus maricola</name>
    <dbReference type="NCBI Taxonomy" id="2601894"/>
    <lineage>
        <taxon>Bacteria</taxon>
        <taxon>Pseudomonadati</taxon>
        <taxon>Pseudomonadota</taxon>
        <taxon>Gammaproteobacteria</taxon>
        <taxon>Cellvibrionales</taxon>
        <taxon>Halieaceae</taxon>
        <taxon>Halioglobus</taxon>
    </lineage>
</organism>
<evidence type="ECO:0000256" key="1">
    <source>
        <dbReference type="SAM" id="SignalP"/>
    </source>
</evidence>
<gene>
    <name evidence="3" type="ORF">EY643_05385</name>
</gene>